<feature type="modified residue" description="N6-(pyridoxal phosphate)lysine" evidence="3">
    <location>
        <position position="198"/>
    </location>
</feature>
<evidence type="ECO:0000256" key="5">
    <source>
        <dbReference type="SAM" id="MobiDB-lite"/>
    </source>
</evidence>
<keyword evidence="7" id="KW-1185">Reference proteome</keyword>
<evidence type="ECO:0000256" key="4">
    <source>
        <dbReference type="RuleBase" id="RU362118"/>
    </source>
</evidence>
<feature type="region of interest" description="Disordered" evidence="5">
    <location>
        <begin position="1"/>
        <end position="31"/>
    </location>
</feature>
<dbReference type="GO" id="GO:0019343">
    <property type="term" value="P:cysteine biosynthetic process via cystathionine"/>
    <property type="evidence" value="ECO:0007669"/>
    <property type="project" value="TreeGrafter"/>
</dbReference>
<evidence type="ECO:0000256" key="2">
    <source>
        <dbReference type="ARBA" id="ARBA00022898"/>
    </source>
</evidence>
<dbReference type="SUPFAM" id="SSF53383">
    <property type="entry name" value="PLP-dependent transferases"/>
    <property type="match status" value="1"/>
</dbReference>
<dbReference type="GO" id="GO:0030170">
    <property type="term" value="F:pyridoxal phosphate binding"/>
    <property type="evidence" value="ECO:0007669"/>
    <property type="project" value="InterPro"/>
</dbReference>
<comment type="cofactor">
    <cofactor evidence="1 4">
        <name>pyridoxal 5'-phosphate</name>
        <dbReference type="ChEBI" id="CHEBI:597326"/>
    </cofactor>
</comment>
<dbReference type="AlphaFoldDB" id="A0A1G7P6M7"/>
<evidence type="ECO:0000313" key="6">
    <source>
        <dbReference type="EMBL" id="SDF81269.1"/>
    </source>
</evidence>
<gene>
    <name evidence="6" type="ORF">SAMN05216241_102431</name>
</gene>
<evidence type="ECO:0000256" key="1">
    <source>
        <dbReference type="ARBA" id="ARBA00001933"/>
    </source>
</evidence>
<dbReference type="FunFam" id="3.40.640.10:FF:000046">
    <property type="entry name" value="Cystathionine gamma-lyase"/>
    <property type="match status" value="1"/>
</dbReference>
<dbReference type="InterPro" id="IPR000277">
    <property type="entry name" value="Cys/Met-Metab_PyrdxlP-dep_enz"/>
</dbReference>
<dbReference type="EMBL" id="FNCE01000002">
    <property type="protein sequence ID" value="SDF81269.1"/>
    <property type="molecule type" value="Genomic_DNA"/>
</dbReference>
<protein>
    <submittedName>
        <fullName evidence="6">Cystathionine gamma-synthase</fullName>
    </submittedName>
</protein>
<dbReference type="GO" id="GO:0004123">
    <property type="term" value="F:cystathionine gamma-lyase activity"/>
    <property type="evidence" value="ECO:0007669"/>
    <property type="project" value="TreeGrafter"/>
</dbReference>
<dbReference type="STRING" id="1082479.SAMN05216241_102431"/>
<accession>A0A1G7P6M7</accession>
<dbReference type="GO" id="GO:0005737">
    <property type="term" value="C:cytoplasm"/>
    <property type="evidence" value="ECO:0007669"/>
    <property type="project" value="TreeGrafter"/>
</dbReference>
<keyword evidence="2 3" id="KW-0663">Pyridoxal phosphate</keyword>
<comment type="similarity">
    <text evidence="4">Belongs to the trans-sulfuration enzymes family.</text>
</comment>
<dbReference type="GO" id="GO:0019346">
    <property type="term" value="P:transsulfuration"/>
    <property type="evidence" value="ECO:0007669"/>
    <property type="project" value="InterPro"/>
</dbReference>
<dbReference type="Gene3D" id="3.90.1150.10">
    <property type="entry name" value="Aspartate Aminotransferase, domain 1"/>
    <property type="match status" value="1"/>
</dbReference>
<reference evidence="6 7" key="1">
    <citation type="submission" date="2016-10" db="EMBL/GenBank/DDBJ databases">
        <authorList>
            <person name="de Groot N.N."/>
        </authorList>
    </citation>
    <scope>NUCLEOTIDE SEQUENCE [LARGE SCALE GENOMIC DNA]</scope>
    <source>
        <strain evidence="6 7">DSM 25584</strain>
    </source>
</reference>
<dbReference type="InterPro" id="IPR015421">
    <property type="entry name" value="PyrdxlP-dep_Trfase_major"/>
</dbReference>
<dbReference type="Gene3D" id="3.40.640.10">
    <property type="entry name" value="Type I PLP-dependent aspartate aminotransferase-like (Major domain)"/>
    <property type="match status" value="1"/>
</dbReference>
<dbReference type="OrthoDB" id="9790858at2"/>
<dbReference type="InterPro" id="IPR015424">
    <property type="entry name" value="PyrdxlP-dep_Trfase"/>
</dbReference>
<evidence type="ECO:0000313" key="7">
    <source>
        <dbReference type="Proteomes" id="UP000199415"/>
    </source>
</evidence>
<dbReference type="PANTHER" id="PTHR11808">
    <property type="entry name" value="TRANS-SULFURATION ENZYME FAMILY MEMBER"/>
    <property type="match status" value="1"/>
</dbReference>
<dbReference type="PANTHER" id="PTHR11808:SF85">
    <property type="entry name" value="CYSTATHIONINE GAMMA-LYASE-RELATED"/>
    <property type="match status" value="1"/>
</dbReference>
<sequence length="394" mass="41606">MTGEKPHPETRAAHGAVGPDPRDGAVVPPLQPASTFVQGADEGRSYARDQSPGVEPAERLLAELEGGGEALLFASGMAAATAMIGALRPGDHIVAQRVMYWGLRRWLTDFCAEWGIGLDFVDAGEPGTIAAAVQPGRTRVVWIETPANPTWDVVDIAAAAEAAHEAGAWLAVDNTVPTPVHTRPLAHGADVVFHSATKMLNGHSDIVAGALVTNQPDHALWHRVRATRAHGGGILGPFEAWLLLRGMRTLYLRAERAAATAQAIAEHFDRHPKVNAVLYPGLQSHPGHATAARQMERGFGGMLSLRLADGRAAAERVPHACRTILPATSLGGVESLIEHRAGIEGADSPVPGDLVRLSVGIEHPDDLIADLEQALDRGASGHKGLCSGRGDNRH</sequence>
<feature type="compositionally biased region" description="Basic and acidic residues" evidence="5">
    <location>
        <begin position="1"/>
        <end position="12"/>
    </location>
</feature>
<dbReference type="RefSeq" id="WP_090019037.1">
    <property type="nucleotide sequence ID" value="NZ_FNCE01000002.1"/>
</dbReference>
<dbReference type="PIRSF" id="PIRSF001434">
    <property type="entry name" value="CGS"/>
    <property type="match status" value="1"/>
</dbReference>
<name>A0A1G7P6M7_9PROT</name>
<dbReference type="Proteomes" id="UP000199415">
    <property type="component" value="Unassembled WGS sequence"/>
</dbReference>
<evidence type="ECO:0000256" key="3">
    <source>
        <dbReference type="PIRSR" id="PIRSR001434-2"/>
    </source>
</evidence>
<dbReference type="Pfam" id="PF01053">
    <property type="entry name" value="Cys_Met_Meta_PP"/>
    <property type="match status" value="1"/>
</dbReference>
<organism evidence="6 7">
    <name type="scientific">Limimonas halophila</name>
    <dbReference type="NCBI Taxonomy" id="1082479"/>
    <lineage>
        <taxon>Bacteria</taxon>
        <taxon>Pseudomonadati</taxon>
        <taxon>Pseudomonadota</taxon>
        <taxon>Alphaproteobacteria</taxon>
        <taxon>Rhodospirillales</taxon>
        <taxon>Rhodovibrionaceae</taxon>
        <taxon>Limimonas</taxon>
    </lineage>
</organism>
<dbReference type="InterPro" id="IPR015422">
    <property type="entry name" value="PyrdxlP-dep_Trfase_small"/>
</dbReference>
<proteinExistence type="inferred from homology"/>